<dbReference type="InterPro" id="IPR029000">
    <property type="entry name" value="Cyclophilin-like_dom_sf"/>
</dbReference>
<accession>A0A060QD15</accession>
<dbReference type="EMBL" id="CBLX010000007">
    <property type="protein sequence ID" value="CDG39044.1"/>
    <property type="molecule type" value="Genomic_DNA"/>
</dbReference>
<proteinExistence type="predicted"/>
<keyword evidence="2" id="KW-0697">Rotamase</keyword>
<feature type="signal peptide" evidence="4">
    <location>
        <begin position="1"/>
        <end position="21"/>
    </location>
</feature>
<evidence type="ECO:0000256" key="4">
    <source>
        <dbReference type="SAM" id="SignalP"/>
    </source>
</evidence>
<dbReference type="Gene3D" id="2.40.100.10">
    <property type="entry name" value="Cyclophilin-like"/>
    <property type="match status" value="1"/>
</dbReference>
<dbReference type="Proteomes" id="UP000027583">
    <property type="component" value="Unassembled WGS sequence"/>
</dbReference>
<keyword evidence="4" id="KW-0732">Signal</keyword>
<dbReference type="EC" id="5.2.1.8" evidence="1"/>
<evidence type="ECO:0000256" key="2">
    <source>
        <dbReference type="ARBA" id="ARBA00023110"/>
    </source>
</evidence>
<dbReference type="GO" id="GO:0003755">
    <property type="term" value="F:peptidyl-prolyl cis-trans isomerase activity"/>
    <property type="evidence" value="ECO:0007669"/>
    <property type="project" value="UniProtKB-KW"/>
</dbReference>
<organism evidence="6 7">
    <name type="scientific">Asaia bogorensis</name>
    <dbReference type="NCBI Taxonomy" id="91915"/>
    <lineage>
        <taxon>Bacteria</taxon>
        <taxon>Pseudomonadati</taxon>
        <taxon>Pseudomonadota</taxon>
        <taxon>Alphaproteobacteria</taxon>
        <taxon>Acetobacterales</taxon>
        <taxon>Acetobacteraceae</taxon>
        <taxon>Asaia</taxon>
    </lineage>
</organism>
<dbReference type="eggNOG" id="COG0652">
    <property type="taxonomic scope" value="Bacteria"/>
</dbReference>
<feature type="domain" description="PPIase cyclophilin-type" evidence="5">
    <location>
        <begin position="49"/>
        <end position="230"/>
    </location>
</feature>
<sequence>MPALVLLFPGLAAAATAPSPAEIVAQAPNAAWSDVAPERLLVMKLADGGRVVIELAPEFAPVHVANVVRLARSHQWDGGAITRVQDNYVVQWRVHDEASPLPEGVMAHPPAEYDRLLEGLDYTPLPYPDPYATESGIASGWLVGREGAQIWPAQCYGVVGVGRDMPPDTGDGRELYVVNGEAPRQLDRNLAVVGRVLDGMEHLSALPRGTGKLGFYTDPRQDVPIASMTLAADLPAALRPAMEVMRTDSQSFHDYLAARAARRDPFFVHPAGGVSLCNVPVPSREKKTKHD</sequence>
<feature type="chain" id="PRO_5001585439" description="peptidylprolyl isomerase" evidence="4">
    <location>
        <begin position="22"/>
        <end position="291"/>
    </location>
</feature>
<evidence type="ECO:0000313" key="6">
    <source>
        <dbReference type="EMBL" id="CDG39044.1"/>
    </source>
</evidence>
<name>A0A060QD15_9PROT</name>
<evidence type="ECO:0000256" key="3">
    <source>
        <dbReference type="ARBA" id="ARBA00023235"/>
    </source>
</evidence>
<comment type="caution">
    <text evidence="6">The sequence shown here is derived from an EMBL/GenBank/DDBJ whole genome shotgun (WGS) entry which is preliminary data.</text>
</comment>
<reference evidence="6 7" key="1">
    <citation type="journal article" date="2014" name="Genome Biol. Evol.">
        <title>Acetic acid bacteria genomes reveal functional traits for adaptation to life in insect guts.</title>
        <authorList>
            <person name="Chouaia B."/>
            <person name="Gaiarsa S."/>
            <person name="Crotti E."/>
            <person name="Comandatore F."/>
            <person name="Degli Esposti M."/>
            <person name="Ricci I."/>
            <person name="Alma A."/>
            <person name="Favia G."/>
            <person name="Bandi C."/>
            <person name="Daffonchio D."/>
        </authorList>
    </citation>
    <scope>NUCLEOTIDE SEQUENCE [LARGE SCALE GENOMIC DNA]</scope>
    <source>
        <strain evidence="6 7">SF2.1</strain>
    </source>
</reference>
<dbReference type="PROSITE" id="PS50072">
    <property type="entry name" value="CSA_PPIASE_2"/>
    <property type="match status" value="1"/>
</dbReference>
<reference evidence="6 7" key="2">
    <citation type="journal article" date="2014" name="PLoS ONE">
        <title>Evolution of mitochondria reconstructed from the energy metabolism of living bacteria.</title>
        <authorList>
            <person name="Degli Esposti M."/>
            <person name="Chouaia B."/>
            <person name="Comandatore F."/>
            <person name="Crotti E."/>
            <person name="Sassera D."/>
            <person name="Lievens P.M."/>
            <person name="Daffonchio D."/>
            <person name="Bandi C."/>
        </authorList>
    </citation>
    <scope>NUCLEOTIDE SEQUENCE [LARGE SCALE GENOMIC DNA]</scope>
    <source>
        <strain evidence="6 7">SF2.1</strain>
    </source>
</reference>
<keyword evidence="3 6" id="KW-0413">Isomerase</keyword>
<protein>
    <recommendedName>
        <fullName evidence="1">peptidylprolyl isomerase</fullName>
        <ecNumber evidence="1">5.2.1.8</ecNumber>
    </recommendedName>
</protein>
<dbReference type="SUPFAM" id="SSF50891">
    <property type="entry name" value="Cyclophilin-like"/>
    <property type="match status" value="1"/>
</dbReference>
<evidence type="ECO:0000259" key="5">
    <source>
        <dbReference type="PROSITE" id="PS50072"/>
    </source>
</evidence>
<gene>
    <name evidence="6" type="ORF">ASAP_0999</name>
</gene>
<dbReference type="AlphaFoldDB" id="A0A060QD15"/>
<dbReference type="InterPro" id="IPR002130">
    <property type="entry name" value="Cyclophilin-type_PPIase_dom"/>
</dbReference>
<evidence type="ECO:0000256" key="1">
    <source>
        <dbReference type="ARBA" id="ARBA00013194"/>
    </source>
</evidence>
<dbReference type="Pfam" id="PF00160">
    <property type="entry name" value="Pro_isomerase"/>
    <property type="match status" value="1"/>
</dbReference>
<dbReference type="PANTHER" id="PTHR43246">
    <property type="entry name" value="PEPTIDYL-PROLYL CIS-TRANS ISOMERASE CYP38, CHLOROPLASTIC"/>
    <property type="match status" value="1"/>
</dbReference>
<evidence type="ECO:0000313" key="7">
    <source>
        <dbReference type="Proteomes" id="UP000027583"/>
    </source>
</evidence>
<dbReference type="InterPro" id="IPR044665">
    <property type="entry name" value="E_coli_cyclophilin_A-like"/>
</dbReference>